<proteinExistence type="predicted"/>
<evidence type="ECO:0000313" key="2">
    <source>
        <dbReference type="EMBL" id="MBB6627881.1"/>
    </source>
</evidence>
<dbReference type="EMBL" id="JACKXE010000001">
    <property type="protein sequence ID" value="MBB6627881.1"/>
    <property type="molecule type" value="Genomic_DNA"/>
</dbReference>
<evidence type="ECO:0000259" key="1">
    <source>
        <dbReference type="PROSITE" id="PS51725"/>
    </source>
</evidence>
<comment type="caution">
    <text evidence="2">The sequence shown here is derived from an EMBL/GenBank/DDBJ whole genome shotgun (WGS) entry which is preliminary data.</text>
</comment>
<keyword evidence="2" id="KW-0560">Oxidoreductase</keyword>
<name>A0A7X0VAR6_9ACTN</name>
<dbReference type="InterPro" id="IPR011008">
    <property type="entry name" value="Dimeric_a/b-barrel"/>
</dbReference>
<dbReference type="Proteomes" id="UP000523955">
    <property type="component" value="Unassembled WGS sequence"/>
</dbReference>
<sequence>MTDLPTDAVRVVATIPTKPEATEAVRGALRELAAASLRDEEGCLAYDVFESQAKPGVFVTIEAWRGKDDLDAHMGTPHVASAIGILGDGLDGNLDIHPLAPL</sequence>
<keyword evidence="3" id="KW-1185">Reference proteome</keyword>
<gene>
    <name evidence="2" type="ORF">H5V45_11185</name>
</gene>
<keyword evidence="2" id="KW-0503">Monooxygenase</keyword>
<dbReference type="Gene3D" id="3.30.70.100">
    <property type="match status" value="1"/>
</dbReference>
<dbReference type="PANTHER" id="PTHR33336">
    <property type="entry name" value="QUINOL MONOOXYGENASE YGIN-RELATED"/>
    <property type="match status" value="1"/>
</dbReference>
<dbReference type="GO" id="GO:0004497">
    <property type="term" value="F:monooxygenase activity"/>
    <property type="evidence" value="ECO:0007669"/>
    <property type="project" value="UniProtKB-KW"/>
</dbReference>
<evidence type="ECO:0000313" key="3">
    <source>
        <dbReference type="Proteomes" id="UP000523955"/>
    </source>
</evidence>
<protein>
    <submittedName>
        <fullName evidence="2">Antibiotic biosynthesis monooxygenase</fullName>
    </submittedName>
</protein>
<dbReference type="PROSITE" id="PS51725">
    <property type="entry name" value="ABM"/>
    <property type="match status" value="1"/>
</dbReference>
<accession>A0A7X0VAR6</accession>
<feature type="domain" description="ABM" evidence="1">
    <location>
        <begin position="9"/>
        <end position="99"/>
    </location>
</feature>
<dbReference type="InterPro" id="IPR050744">
    <property type="entry name" value="AI-2_Isomerase_LsrG"/>
</dbReference>
<dbReference type="PANTHER" id="PTHR33336:SF3">
    <property type="entry name" value="ABM DOMAIN-CONTAINING PROTEIN"/>
    <property type="match status" value="1"/>
</dbReference>
<dbReference type="SUPFAM" id="SSF54909">
    <property type="entry name" value="Dimeric alpha+beta barrel"/>
    <property type="match status" value="1"/>
</dbReference>
<organism evidence="2 3">
    <name type="scientific">Nocardioides luti</name>
    <dbReference type="NCBI Taxonomy" id="2761101"/>
    <lineage>
        <taxon>Bacteria</taxon>
        <taxon>Bacillati</taxon>
        <taxon>Actinomycetota</taxon>
        <taxon>Actinomycetes</taxon>
        <taxon>Propionibacteriales</taxon>
        <taxon>Nocardioidaceae</taxon>
        <taxon>Nocardioides</taxon>
    </lineage>
</organism>
<dbReference type="RefSeq" id="WP_185252991.1">
    <property type="nucleotide sequence ID" value="NZ_JACKXE010000001.1"/>
</dbReference>
<dbReference type="Pfam" id="PF03992">
    <property type="entry name" value="ABM"/>
    <property type="match status" value="1"/>
</dbReference>
<dbReference type="InterPro" id="IPR007138">
    <property type="entry name" value="ABM_dom"/>
</dbReference>
<reference evidence="2 3" key="1">
    <citation type="submission" date="2020-08" db="EMBL/GenBank/DDBJ databases">
        <authorList>
            <person name="Seo M.-J."/>
        </authorList>
    </citation>
    <scope>NUCLEOTIDE SEQUENCE [LARGE SCALE GENOMIC DNA]</scope>
    <source>
        <strain evidence="2 3">KIGAM211</strain>
    </source>
</reference>
<dbReference type="AlphaFoldDB" id="A0A7X0VAR6"/>